<evidence type="ECO:0000256" key="3">
    <source>
        <dbReference type="SAM" id="Phobius"/>
    </source>
</evidence>
<organism evidence="5 6">
    <name type="scientific">Thalassotalea castellviae</name>
    <dbReference type="NCBI Taxonomy" id="3075612"/>
    <lineage>
        <taxon>Bacteria</taxon>
        <taxon>Pseudomonadati</taxon>
        <taxon>Pseudomonadota</taxon>
        <taxon>Gammaproteobacteria</taxon>
        <taxon>Alteromonadales</taxon>
        <taxon>Colwelliaceae</taxon>
        <taxon>Thalassotalea</taxon>
    </lineage>
</organism>
<keyword evidence="3" id="KW-0812">Transmembrane</keyword>
<comment type="caution">
    <text evidence="5">The sequence shown here is derived from an EMBL/GenBank/DDBJ whole genome shotgun (WGS) entry which is preliminary data.</text>
</comment>
<dbReference type="NCBIfam" id="TIGR00254">
    <property type="entry name" value="GGDEF"/>
    <property type="match status" value="1"/>
</dbReference>
<protein>
    <recommendedName>
        <fullName evidence="1">diguanylate cyclase</fullName>
        <ecNumber evidence="1">2.7.7.65</ecNumber>
    </recommendedName>
</protein>
<dbReference type="PANTHER" id="PTHR45138:SF9">
    <property type="entry name" value="DIGUANYLATE CYCLASE DGCM-RELATED"/>
    <property type="match status" value="1"/>
</dbReference>
<dbReference type="GO" id="GO:0052621">
    <property type="term" value="F:diguanylate cyclase activity"/>
    <property type="evidence" value="ECO:0007669"/>
    <property type="project" value="UniProtKB-EC"/>
</dbReference>
<dbReference type="Pfam" id="PF00990">
    <property type="entry name" value="GGDEF"/>
    <property type="match status" value="1"/>
</dbReference>
<dbReference type="InterPro" id="IPR050469">
    <property type="entry name" value="Diguanylate_Cyclase"/>
</dbReference>
<dbReference type="Proteomes" id="UP001266357">
    <property type="component" value="Unassembled WGS sequence"/>
</dbReference>
<feature type="transmembrane region" description="Helical" evidence="3">
    <location>
        <begin position="95"/>
        <end position="123"/>
    </location>
</feature>
<keyword evidence="5" id="KW-0548">Nucleotidyltransferase</keyword>
<feature type="transmembrane region" description="Helical" evidence="3">
    <location>
        <begin position="38"/>
        <end position="57"/>
    </location>
</feature>
<name>A0ABU3A230_9GAMM</name>
<evidence type="ECO:0000256" key="2">
    <source>
        <dbReference type="ARBA" id="ARBA00034247"/>
    </source>
</evidence>
<dbReference type="InterPro" id="IPR043128">
    <property type="entry name" value="Rev_trsase/Diguanyl_cyclase"/>
</dbReference>
<dbReference type="SUPFAM" id="SSF55073">
    <property type="entry name" value="Nucleotide cyclase"/>
    <property type="match status" value="1"/>
</dbReference>
<proteinExistence type="predicted"/>
<evidence type="ECO:0000259" key="4">
    <source>
        <dbReference type="PROSITE" id="PS50887"/>
    </source>
</evidence>
<dbReference type="SMART" id="SM00267">
    <property type="entry name" value="GGDEF"/>
    <property type="match status" value="1"/>
</dbReference>
<evidence type="ECO:0000313" key="6">
    <source>
        <dbReference type="Proteomes" id="UP001266357"/>
    </source>
</evidence>
<keyword evidence="3" id="KW-1133">Transmembrane helix</keyword>
<feature type="domain" description="GGDEF" evidence="4">
    <location>
        <begin position="194"/>
        <end position="323"/>
    </location>
</feature>
<gene>
    <name evidence="5" type="ORF">RM573_11585</name>
</gene>
<feature type="transmembrane region" description="Helical" evidence="3">
    <location>
        <begin position="64"/>
        <end position="83"/>
    </location>
</feature>
<reference evidence="5 6" key="1">
    <citation type="submission" date="2023-09" db="EMBL/GenBank/DDBJ databases">
        <authorList>
            <person name="Rey-Velasco X."/>
        </authorList>
    </citation>
    <scope>NUCLEOTIDE SEQUENCE [LARGE SCALE GENOMIC DNA]</scope>
    <source>
        <strain evidence="5 6">W431</strain>
    </source>
</reference>
<dbReference type="Gene3D" id="3.30.70.270">
    <property type="match status" value="1"/>
</dbReference>
<dbReference type="InterPro" id="IPR000160">
    <property type="entry name" value="GGDEF_dom"/>
</dbReference>
<dbReference type="RefSeq" id="WP_311581909.1">
    <property type="nucleotide sequence ID" value="NZ_JAVRIF010000006.1"/>
</dbReference>
<evidence type="ECO:0000313" key="5">
    <source>
        <dbReference type="EMBL" id="MDT0604237.1"/>
    </source>
</evidence>
<dbReference type="CDD" id="cd01949">
    <property type="entry name" value="GGDEF"/>
    <property type="match status" value="1"/>
</dbReference>
<comment type="catalytic activity">
    <reaction evidence="2">
        <text>2 GTP = 3',3'-c-di-GMP + 2 diphosphate</text>
        <dbReference type="Rhea" id="RHEA:24898"/>
        <dbReference type="ChEBI" id="CHEBI:33019"/>
        <dbReference type="ChEBI" id="CHEBI:37565"/>
        <dbReference type="ChEBI" id="CHEBI:58805"/>
        <dbReference type="EC" id="2.7.7.65"/>
    </reaction>
</comment>
<sequence length="335" mass="37836">MLARSTLQQRILCVMPLLSAAGILPLTIYRFIQAEWDMALLDLAIFILMCLIGYFAYHQKHVSTLKILFCLLAIFGSLSTLYLKGESQLFWCYPTIALLFYFLTVRIAAISSLLTLIGIAILAAPLLTNLMLATFLITLMITASCSLAFSYETSKQNEQLETLSKTDPLTKTLNRRAFTEVAELQISKYKRNPVATSMILLDIDHFKSINDKFGHNQGDDVLITVCHLIQQELRVNDYLFRIGGEEFIILPYAINQEQAIQLAIKLKELIEKYSFIENHQVTISCGVAEYTNKEETLKDWYAVADSALYRAKSTRNTVCPVKGTCYSDSQSCATK</sequence>
<dbReference type="PROSITE" id="PS50887">
    <property type="entry name" value="GGDEF"/>
    <property type="match status" value="1"/>
</dbReference>
<dbReference type="PANTHER" id="PTHR45138">
    <property type="entry name" value="REGULATORY COMPONENTS OF SENSORY TRANSDUCTION SYSTEM"/>
    <property type="match status" value="1"/>
</dbReference>
<accession>A0ABU3A230</accession>
<dbReference type="EMBL" id="JAVRIF010000006">
    <property type="protein sequence ID" value="MDT0604237.1"/>
    <property type="molecule type" value="Genomic_DNA"/>
</dbReference>
<keyword evidence="6" id="KW-1185">Reference proteome</keyword>
<keyword evidence="5" id="KW-0808">Transferase</keyword>
<feature type="transmembrane region" description="Helical" evidence="3">
    <location>
        <begin position="12"/>
        <end position="32"/>
    </location>
</feature>
<dbReference type="EC" id="2.7.7.65" evidence="1"/>
<evidence type="ECO:0000256" key="1">
    <source>
        <dbReference type="ARBA" id="ARBA00012528"/>
    </source>
</evidence>
<keyword evidence="3" id="KW-0472">Membrane</keyword>
<dbReference type="InterPro" id="IPR029787">
    <property type="entry name" value="Nucleotide_cyclase"/>
</dbReference>